<protein>
    <submittedName>
        <fullName evidence="3">CPBP family intramembrane metalloprotease</fullName>
    </submittedName>
</protein>
<reference evidence="3 6" key="3">
    <citation type="submission" date="2018-07" db="EMBL/GenBank/DDBJ databases">
        <title>Genome sequence of extremly halophilic archaeon Halopelagius longus strain BC12-B1.</title>
        <authorList>
            <person name="Zhang X."/>
        </authorList>
    </citation>
    <scope>NUCLEOTIDE SEQUENCE [LARGE SCALE GENOMIC DNA]</scope>
    <source>
        <strain evidence="3 6">BC12-B1</strain>
    </source>
</reference>
<dbReference type="Pfam" id="PF02517">
    <property type="entry name" value="Rce1-like"/>
    <property type="match status" value="1"/>
</dbReference>
<dbReference type="GO" id="GO:0080120">
    <property type="term" value="P:CAAX-box protein maturation"/>
    <property type="evidence" value="ECO:0007669"/>
    <property type="project" value="UniProtKB-ARBA"/>
</dbReference>
<dbReference type="AlphaFoldDB" id="A0A1H1FH49"/>
<keyword evidence="1" id="KW-0812">Transmembrane</keyword>
<proteinExistence type="predicted"/>
<feature type="transmembrane region" description="Helical" evidence="1">
    <location>
        <begin position="44"/>
        <end position="66"/>
    </location>
</feature>
<feature type="transmembrane region" description="Helical" evidence="1">
    <location>
        <begin position="217"/>
        <end position="235"/>
    </location>
</feature>
<keyword evidence="1" id="KW-1133">Transmembrane helix</keyword>
<feature type="domain" description="CAAX prenyl protease 2/Lysostaphin resistance protein A-like" evidence="2">
    <location>
        <begin position="132"/>
        <end position="225"/>
    </location>
</feature>
<reference evidence="4" key="1">
    <citation type="submission" date="2016-10" db="EMBL/GenBank/DDBJ databases">
        <authorList>
            <person name="de Groot N.N."/>
        </authorList>
    </citation>
    <scope>NUCLEOTIDE SEQUENCE [LARGE SCALE GENOMIC DNA]</scope>
    <source>
        <strain evidence="4">CGMCC 1.12397</strain>
    </source>
</reference>
<dbReference type="EMBL" id="QQST01000002">
    <property type="protein sequence ID" value="RDI70108.1"/>
    <property type="molecule type" value="Genomic_DNA"/>
</dbReference>
<keyword evidence="1" id="KW-0472">Membrane</keyword>
<dbReference type="InterPro" id="IPR003675">
    <property type="entry name" value="Rce1/LyrA-like_dom"/>
</dbReference>
<keyword evidence="6" id="KW-1185">Reference proteome</keyword>
<evidence type="ECO:0000259" key="2">
    <source>
        <dbReference type="Pfam" id="PF02517"/>
    </source>
</evidence>
<evidence type="ECO:0000313" key="6">
    <source>
        <dbReference type="Proteomes" id="UP000255421"/>
    </source>
</evidence>
<feature type="transmembrane region" description="Helical" evidence="1">
    <location>
        <begin position="126"/>
        <end position="147"/>
    </location>
</feature>
<dbReference type="EMBL" id="FNKQ01000004">
    <property type="protein sequence ID" value="SDR00154.1"/>
    <property type="molecule type" value="Genomic_DNA"/>
</dbReference>
<dbReference type="Proteomes" id="UP000255421">
    <property type="component" value="Unassembled WGS sequence"/>
</dbReference>
<dbReference type="GO" id="GO:0004175">
    <property type="term" value="F:endopeptidase activity"/>
    <property type="evidence" value="ECO:0007669"/>
    <property type="project" value="UniProtKB-ARBA"/>
</dbReference>
<gene>
    <name evidence="3" type="ORF">DWB78_15900</name>
    <name evidence="4" type="ORF">SAMN05216278_3206</name>
</gene>
<dbReference type="Proteomes" id="UP000199289">
    <property type="component" value="Unassembled WGS sequence"/>
</dbReference>
<reference evidence="5" key="2">
    <citation type="submission" date="2016-10" db="EMBL/GenBank/DDBJ databases">
        <authorList>
            <person name="Varghese N."/>
            <person name="Submissions S."/>
        </authorList>
    </citation>
    <scope>NUCLEOTIDE SEQUENCE [LARGE SCALE GENOMIC DNA]</scope>
    <source>
        <strain evidence="5">CGMCC 1.12397</strain>
    </source>
</reference>
<evidence type="ECO:0000313" key="3">
    <source>
        <dbReference type="EMBL" id="RDI70108.1"/>
    </source>
</evidence>
<dbReference type="GO" id="GO:0006508">
    <property type="term" value="P:proteolysis"/>
    <property type="evidence" value="ECO:0007669"/>
    <property type="project" value="UniProtKB-KW"/>
</dbReference>
<name>A0A1H1FH49_9EURY</name>
<feature type="transmembrane region" description="Helical" evidence="1">
    <location>
        <begin position="12"/>
        <end position="38"/>
    </location>
</feature>
<feature type="transmembrane region" description="Helical" evidence="1">
    <location>
        <begin position="193"/>
        <end position="210"/>
    </location>
</feature>
<dbReference type="GO" id="GO:0008237">
    <property type="term" value="F:metallopeptidase activity"/>
    <property type="evidence" value="ECO:0007669"/>
    <property type="project" value="UniProtKB-KW"/>
</dbReference>
<evidence type="ECO:0000313" key="4">
    <source>
        <dbReference type="EMBL" id="SDR00154.1"/>
    </source>
</evidence>
<accession>A0A1H1FH49</accession>
<keyword evidence="3" id="KW-0378">Hydrolase</keyword>
<keyword evidence="3" id="KW-0482">Metalloprotease</keyword>
<sequence length="237" mass="25774">MSQTADSRVKTLLVFVTTVVVGFVLFVVPNLFFGITWYNGGLTGINLLLVALFQFTTVGALLYVSLNYLGKDFREIGLTSRNLRRDGVLGLSIGLGWAALQMGWIIPATGGAERADVAQMISVMDGTTVVGLLSYVALGVIGGGITEELYNRGYFITVLGDTFENPRIGLWVAALLSVLFFSVGHLPTNSVEWFDILVPTIAYTLLFVYTGRLTAPMVAHGIYNTASIVLIYHFYVV</sequence>
<keyword evidence="3" id="KW-0645">Protease</keyword>
<evidence type="ECO:0000313" key="5">
    <source>
        <dbReference type="Proteomes" id="UP000199289"/>
    </source>
</evidence>
<dbReference type="RefSeq" id="WP_092538711.1">
    <property type="nucleotide sequence ID" value="NZ_FNKQ01000004.1"/>
</dbReference>
<feature type="transmembrane region" description="Helical" evidence="1">
    <location>
        <begin position="87"/>
        <end position="106"/>
    </location>
</feature>
<evidence type="ECO:0000256" key="1">
    <source>
        <dbReference type="SAM" id="Phobius"/>
    </source>
</evidence>
<feature type="transmembrane region" description="Helical" evidence="1">
    <location>
        <begin position="168"/>
        <end position="187"/>
    </location>
</feature>
<organism evidence="4 5">
    <name type="scientific">Halopelagius longus</name>
    <dbReference type="NCBI Taxonomy" id="1236180"/>
    <lineage>
        <taxon>Archaea</taxon>
        <taxon>Methanobacteriati</taxon>
        <taxon>Methanobacteriota</taxon>
        <taxon>Stenosarchaea group</taxon>
        <taxon>Halobacteria</taxon>
        <taxon>Halobacteriales</taxon>
        <taxon>Haloferacaceae</taxon>
    </lineage>
</organism>